<comment type="similarity">
    <text evidence="3 10">Belongs to the thioester dehydratase family. FabZ subfamily.</text>
</comment>
<evidence type="ECO:0000313" key="11">
    <source>
        <dbReference type="EMBL" id="KDR94744.1"/>
    </source>
</evidence>
<dbReference type="GO" id="GO:0006633">
    <property type="term" value="P:fatty acid biosynthetic process"/>
    <property type="evidence" value="ECO:0007669"/>
    <property type="project" value="UniProtKB-UniRule"/>
</dbReference>
<dbReference type="Proteomes" id="UP000027946">
    <property type="component" value="Unassembled WGS sequence"/>
</dbReference>
<evidence type="ECO:0000256" key="10">
    <source>
        <dbReference type="HAMAP-Rule" id="MF_00406"/>
    </source>
</evidence>
<protein>
    <recommendedName>
        <fullName evidence="10">3-hydroxyacyl-[acyl-carrier-protein] dehydratase FabZ</fullName>
        <ecNumber evidence="10">4.2.1.59</ecNumber>
    </recommendedName>
    <alternativeName>
        <fullName evidence="10">(3R)-hydroxymyristoyl-[acyl-carrier-protein] dehydratase</fullName>
        <shortName evidence="10">(3R)-hydroxymyristoyl-ACP dehydrase</shortName>
    </alternativeName>
    <alternativeName>
        <fullName evidence="10">Beta-hydroxyacyl-ACP dehydratase</fullName>
    </alternativeName>
</protein>
<dbReference type="STRING" id="1121324.CLIT_13c00660"/>
<dbReference type="RefSeq" id="WP_038265841.1">
    <property type="nucleotide sequence ID" value="NZ_FSRH01000005.1"/>
</dbReference>
<keyword evidence="4 10" id="KW-0963">Cytoplasm</keyword>
<keyword evidence="7 10" id="KW-0443">Lipid metabolism</keyword>
<evidence type="ECO:0000256" key="7">
    <source>
        <dbReference type="ARBA" id="ARBA00023098"/>
    </source>
</evidence>
<dbReference type="EMBL" id="JJMM01000013">
    <property type="protein sequence ID" value="KDR94744.1"/>
    <property type="molecule type" value="Genomic_DNA"/>
</dbReference>
<dbReference type="HAMAP" id="MF_00406">
    <property type="entry name" value="FabZ"/>
    <property type="match status" value="1"/>
</dbReference>
<dbReference type="GO" id="GO:0016020">
    <property type="term" value="C:membrane"/>
    <property type="evidence" value="ECO:0007669"/>
    <property type="project" value="GOC"/>
</dbReference>
<proteinExistence type="inferred from homology"/>
<comment type="subcellular location">
    <subcellularLocation>
        <location evidence="2 10">Cytoplasm</location>
    </subcellularLocation>
</comment>
<evidence type="ECO:0000256" key="4">
    <source>
        <dbReference type="ARBA" id="ARBA00022490"/>
    </source>
</evidence>
<dbReference type="PANTHER" id="PTHR30272">
    <property type="entry name" value="3-HYDROXYACYL-[ACYL-CARRIER-PROTEIN] DEHYDRATASE"/>
    <property type="match status" value="1"/>
</dbReference>
<evidence type="ECO:0000313" key="12">
    <source>
        <dbReference type="Proteomes" id="UP000027946"/>
    </source>
</evidence>
<dbReference type="CDD" id="cd01288">
    <property type="entry name" value="FabZ"/>
    <property type="match status" value="1"/>
</dbReference>
<dbReference type="OrthoDB" id="9772788at2"/>
<comment type="caution">
    <text evidence="11">The sequence shown here is derived from an EMBL/GenBank/DDBJ whole genome shotgun (WGS) entry which is preliminary data.</text>
</comment>
<keyword evidence="5 10" id="KW-0444">Lipid biosynthesis</keyword>
<comment type="catalytic activity">
    <reaction evidence="1 10">
        <text>a (3R)-hydroxyacyl-[ACP] = a (2E)-enoyl-[ACP] + H2O</text>
        <dbReference type="Rhea" id="RHEA:13097"/>
        <dbReference type="Rhea" id="RHEA-COMP:9925"/>
        <dbReference type="Rhea" id="RHEA-COMP:9945"/>
        <dbReference type="ChEBI" id="CHEBI:15377"/>
        <dbReference type="ChEBI" id="CHEBI:78784"/>
        <dbReference type="ChEBI" id="CHEBI:78827"/>
        <dbReference type="EC" id="4.2.1.59"/>
    </reaction>
</comment>
<keyword evidence="8 10" id="KW-0456">Lyase</keyword>
<dbReference type="InterPro" id="IPR029069">
    <property type="entry name" value="HotDog_dom_sf"/>
</dbReference>
<dbReference type="Pfam" id="PF07977">
    <property type="entry name" value="FabA"/>
    <property type="match status" value="1"/>
</dbReference>
<dbReference type="AlphaFoldDB" id="A0A069RCG6"/>
<evidence type="ECO:0000256" key="5">
    <source>
        <dbReference type="ARBA" id="ARBA00022516"/>
    </source>
</evidence>
<keyword evidence="6 10" id="KW-0441">Lipid A biosynthesis</keyword>
<dbReference type="InterPro" id="IPR013114">
    <property type="entry name" value="FabA_FabZ"/>
</dbReference>
<evidence type="ECO:0000256" key="6">
    <source>
        <dbReference type="ARBA" id="ARBA00022556"/>
    </source>
</evidence>
<dbReference type="NCBIfam" id="NF000582">
    <property type="entry name" value="PRK00006.1"/>
    <property type="match status" value="1"/>
</dbReference>
<keyword evidence="12" id="KW-1185">Reference proteome</keyword>
<gene>
    <name evidence="10 11" type="primary">fabZ</name>
    <name evidence="11" type="ORF">CLIT_13c00660</name>
</gene>
<dbReference type="Gene3D" id="3.10.129.10">
    <property type="entry name" value="Hotdog Thioesterase"/>
    <property type="match status" value="1"/>
</dbReference>
<evidence type="ECO:0000256" key="1">
    <source>
        <dbReference type="ARBA" id="ARBA00001055"/>
    </source>
</evidence>
<dbReference type="GO" id="GO:0019171">
    <property type="term" value="F:(3R)-hydroxyacyl-[acyl-carrier-protein] dehydratase activity"/>
    <property type="evidence" value="ECO:0007669"/>
    <property type="project" value="UniProtKB-EC"/>
</dbReference>
<evidence type="ECO:0000256" key="9">
    <source>
        <dbReference type="ARBA" id="ARBA00025049"/>
    </source>
</evidence>
<dbReference type="NCBIfam" id="TIGR01750">
    <property type="entry name" value="fabZ"/>
    <property type="match status" value="1"/>
</dbReference>
<comment type="function">
    <text evidence="9 10">Involved in unsaturated fatty acids biosynthesis. Catalyzes the dehydration of short chain beta-hydroxyacyl-ACPs and long chain saturated and unsaturated beta-hydroxyacyl-ACPs.</text>
</comment>
<dbReference type="GO" id="GO:0005737">
    <property type="term" value="C:cytoplasm"/>
    <property type="evidence" value="ECO:0007669"/>
    <property type="project" value="UniProtKB-SubCell"/>
</dbReference>
<feature type="active site" evidence="10">
    <location>
        <position position="48"/>
    </location>
</feature>
<dbReference type="InterPro" id="IPR010084">
    <property type="entry name" value="FabZ"/>
</dbReference>
<evidence type="ECO:0000256" key="8">
    <source>
        <dbReference type="ARBA" id="ARBA00023239"/>
    </source>
</evidence>
<name>A0A069RCG6_PEPLI</name>
<dbReference type="EC" id="4.2.1.59" evidence="10"/>
<evidence type="ECO:0000256" key="3">
    <source>
        <dbReference type="ARBA" id="ARBA00009174"/>
    </source>
</evidence>
<dbReference type="GO" id="GO:0009245">
    <property type="term" value="P:lipid A biosynthetic process"/>
    <property type="evidence" value="ECO:0007669"/>
    <property type="project" value="UniProtKB-UniRule"/>
</dbReference>
<sequence>MIDIRQIKDVIPHRYPFLLVDKIVELEEGKKAVGIKNVTINEPFFQGHFPNYPVMPGVLIVEAMAQVGAYIMLSLEGNEGKIGLFTGIDGVRFKREVLPGDTLRMEVEFIKVRRGIGKAKASAYVGDELACSGELMFAIVER</sequence>
<dbReference type="eggNOG" id="COG0764">
    <property type="taxonomic scope" value="Bacteria"/>
</dbReference>
<accession>A0A069RCG6</accession>
<dbReference type="SUPFAM" id="SSF54637">
    <property type="entry name" value="Thioesterase/thiol ester dehydrase-isomerase"/>
    <property type="match status" value="1"/>
</dbReference>
<dbReference type="FunFam" id="3.10.129.10:FF:000001">
    <property type="entry name" value="3-hydroxyacyl-[acyl-carrier-protein] dehydratase FabZ"/>
    <property type="match status" value="1"/>
</dbReference>
<reference evidence="11 12" key="1">
    <citation type="submission" date="2014-03" db="EMBL/GenBank/DDBJ databases">
        <title>Genome sequence of Clostridium litorale W6, DSM 5388.</title>
        <authorList>
            <person name="Poehlein A."/>
            <person name="Jagirdar A."/>
            <person name="Khonsari B."/>
            <person name="Chibani C.M."/>
            <person name="Gutierrez Gutierrez D.A."/>
            <person name="Davydova E."/>
            <person name="Alghaithi H.S."/>
            <person name="Nair K.P."/>
            <person name="Dhamotharan K."/>
            <person name="Chandran L."/>
            <person name="G W."/>
            <person name="Daniel R."/>
        </authorList>
    </citation>
    <scope>NUCLEOTIDE SEQUENCE [LARGE SCALE GENOMIC DNA]</scope>
    <source>
        <strain evidence="11 12">W6</strain>
    </source>
</reference>
<evidence type="ECO:0000256" key="2">
    <source>
        <dbReference type="ARBA" id="ARBA00004496"/>
    </source>
</evidence>
<dbReference type="PANTHER" id="PTHR30272:SF1">
    <property type="entry name" value="3-HYDROXYACYL-[ACYL-CARRIER-PROTEIN] DEHYDRATASE"/>
    <property type="match status" value="1"/>
</dbReference>
<organism evidence="11 12">
    <name type="scientific">Peptoclostridium litorale DSM 5388</name>
    <dbReference type="NCBI Taxonomy" id="1121324"/>
    <lineage>
        <taxon>Bacteria</taxon>
        <taxon>Bacillati</taxon>
        <taxon>Bacillota</taxon>
        <taxon>Clostridia</taxon>
        <taxon>Peptostreptococcales</taxon>
        <taxon>Peptoclostridiaceae</taxon>
        <taxon>Peptoclostridium</taxon>
    </lineage>
</organism>